<dbReference type="RefSeq" id="WP_284099193.1">
    <property type="nucleotide sequence ID" value="NZ_JARRAF010000002.1"/>
</dbReference>
<dbReference type="EMBL" id="JARRAF010000002">
    <property type="protein sequence ID" value="MDK2122906.1"/>
    <property type="molecule type" value="Genomic_DNA"/>
</dbReference>
<keyword evidence="1" id="KW-0812">Transmembrane</keyword>
<protein>
    <submittedName>
        <fullName evidence="2">Uncharacterized protein</fullName>
    </submittedName>
</protein>
<feature type="transmembrane region" description="Helical" evidence="1">
    <location>
        <begin position="90"/>
        <end position="107"/>
    </location>
</feature>
<organism evidence="2 3">
    <name type="scientific">Parachitinimonas caeni</name>
    <dbReference type="NCBI Taxonomy" id="3031301"/>
    <lineage>
        <taxon>Bacteria</taxon>
        <taxon>Pseudomonadati</taxon>
        <taxon>Pseudomonadota</taxon>
        <taxon>Betaproteobacteria</taxon>
        <taxon>Neisseriales</taxon>
        <taxon>Chitinibacteraceae</taxon>
        <taxon>Parachitinimonas</taxon>
    </lineage>
</organism>
<accession>A0ABT7DS70</accession>
<evidence type="ECO:0000313" key="3">
    <source>
        <dbReference type="Proteomes" id="UP001172778"/>
    </source>
</evidence>
<feature type="transmembrane region" description="Helical" evidence="1">
    <location>
        <begin position="62"/>
        <end position="83"/>
    </location>
</feature>
<keyword evidence="1" id="KW-1133">Transmembrane helix</keyword>
<gene>
    <name evidence="2" type="ORF">PZA18_02445</name>
</gene>
<dbReference type="Proteomes" id="UP001172778">
    <property type="component" value="Unassembled WGS sequence"/>
</dbReference>
<feature type="transmembrane region" description="Helical" evidence="1">
    <location>
        <begin position="113"/>
        <end position="130"/>
    </location>
</feature>
<evidence type="ECO:0000313" key="2">
    <source>
        <dbReference type="EMBL" id="MDK2122906.1"/>
    </source>
</evidence>
<reference evidence="2" key="1">
    <citation type="submission" date="2023-03" db="EMBL/GenBank/DDBJ databases">
        <title>Chitinimonas shenzhenensis gen. nov., sp. nov., a novel member of family Burkholderiaceae isolated from activated sludge collected in Shen Zhen, China.</title>
        <authorList>
            <person name="Wang X."/>
        </authorList>
    </citation>
    <scope>NUCLEOTIDE SEQUENCE</scope>
    <source>
        <strain evidence="2">DQS-5</strain>
    </source>
</reference>
<comment type="caution">
    <text evidence="2">The sequence shown here is derived from an EMBL/GenBank/DDBJ whole genome shotgun (WGS) entry which is preliminary data.</text>
</comment>
<feature type="transmembrane region" description="Helical" evidence="1">
    <location>
        <begin position="12"/>
        <end position="34"/>
    </location>
</feature>
<proteinExistence type="predicted"/>
<sequence>MSLDRLLHLVRWLATIPVAVFGWLLGVLVALLILQAHEKLCPAEYLVSGMCYAPWSYFVERMAMAIGSILCGALVVAFATWMAPRWRRPVALVSYLAGLAVASYFLLATGDAWPVGWAAAAGGLTLALFYRRYPQ</sequence>
<keyword evidence="1" id="KW-0472">Membrane</keyword>
<name>A0ABT7DS70_9NEIS</name>
<keyword evidence="3" id="KW-1185">Reference proteome</keyword>
<evidence type="ECO:0000256" key="1">
    <source>
        <dbReference type="SAM" id="Phobius"/>
    </source>
</evidence>